<evidence type="ECO:0008006" key="5">
    <source>
        <dbReference type="Google" id="ProtNLM"/>
    </source>
</evidence>
<keyword evidence="1" id="KW-0433">Leucine-rich repeat</keyword>
<dbReference type="PANTHER" id="PTHR24366:SF96">
    <property type="entry name" value="LEUCINE RICH REPEAT CONTAINING 53"/>
    <property type="match status" value="1"/>
</dbReference>
<reference evidence="3" key="1">
    <citation type="submission" date="2022-05" db="EMBL/GenBank/DDBJ databases">
        <authorList>
            <person name="Okamura Y."/>
        </authorList>
    </citation>
    <scope>NUCLEOTIDE SEQUENCE</scope>
</reference>
<comment type="caution">
    <text evidence="3">The sequence shown here is derived from an EMBL/GenBank/DDBJ whole genome shotgun (WGS) entry which is preliminary data.</text>
</comment>
<evidence type="ECO:0000256" key="1">
    <source>
        <dbReference type="ARBA" id="ARBA00022614"/>
    </source>
</evidence>
<dbReference type="InterPro" id="IPR003591">
    <property type="entry name" value="Leu-rich_rpt_typical-subtyp"/>
</dbReference>
<keyword evidence="4" id="KW-1185">Reference proteome</keyword>
<dbReference type="InterPro" id="IPR001611">
    <property type="entry name" value="Leu-rich_rpt"/>
</dbReference>
<dbReference type="Pfam" id="PF13855">
    <property type="entry name" value="LRR_8"/>
    <property type="match status" value="1"/>
</dbReference>
<evidence type="ECO:0000313" key="3">
    <source>
        <dbReference type="EMBL" id="CAH4035262.1"/>
    </source>
</evidence>
<dbReference type="SUPFAM" id="SSF52058">
    <property type="entry name" value="L domain-like"/>
    <property type="match status" value="1"/>
</dbReference>
<dbReference type="Gene3D" id="3.80.10.10">
    <property type="entry name" value="Ribonuclease Inhibitor"/>
    <property type="match status" value="2"/>
</dbReference>
<dbReference type="InterPro" id="IPR026906">
    <property type="entry name" value="LRR_5"/>
</dbReference>
<dbReference type="Proteomes" id="UP001152562">
    <property type="component" value="Unassembled WGS sequence"/>
</dbReference>
<evidence type="ECO:0000313" key="4">
    <source>
        <dbReference type="Proteomes" id="UP001152562"/>
    </source>
</evidence>
<dbReference type="Pfam" id="PF13306">
    <property type="entry name" value="LRR_5"/>
    <property type="match status" value="1"/>
</dbReference>
<dbReference type="PROSITE" id="PS51450">
    <property type="entry name" value="LRR"/>
    <property type="match status" value="1"/>
</dbReference>
<dbReference type="InterPro" id="IPR032675">
    <property type="entry name" value="LRR_dom_sf"/>
</dbReference>
<keyword evidence="2" id="KW-0677">Repeat</keyword>
<organism evidence="3 4">
    <name type="scientific">Pieris brassicae</name>
    <name type="common">White butterfly</name>
    <name type="synonym">Large white butterfly</name>
    <dbReference type="NCBI Taxonomy" id="7116"/>
    <lineage>
        <taxon>Eukaryota</taxon>
        <taxon>Metazoa</taxon>
        <taxon>Ecdysozoa</taxon>
        <taxon>Arthropoda</taxon>
        <taxon>Hexapoda</taxon>
        <taxon>Insecta</taxon>
        <taxon>Pterygota</taxon>
        <taxon>Neoptera</taxon>
        <taxon>Endopterygota</taxon>
        <taxon>Lepidoptera</taxon>
        <taxon>Glossata</taxon>
        <taxon>Ditrysia</taxon>
        <taxon>Papilionoidea</taxon>
        <taxon>Pieridae</taxon>
        <taxon>Pierinae</taxon>
        <taxon>Pieris</taxon>
    </lineage>
</organism>
<evidence type="ECO:0000256" key="2">
    <source>
        <dbReference type="ARBA" id="ARBA00022737"/>
    </source>
</evidence>
<dbReference type="EMBL" id="CALOZG010000042">
    <property type="protein sequence ID" value="CAH4035262.1"/>
    <property type="molecule type" value="Genomic_DNA"/>
</dbReference>
<dbReference type="SMART" id="SM00369">
    <property type="entry name" value="LRR_TYP"/>
    <property type="match status" value="8"/>
</dbReference>
<proteinExistence type="predicted"/>
<protein>
    <recommendedName>
        <fullName evidence="5">LRRCT domain-containing protein</fullName>
    </recommendedName>
</protein>
<dbReference type="PANTHER" id="PTHR24366">
    <property type="entry name" value="IG(IMMUNOGLOBULIN) AND LRR(LEUCINE RICH REPEAT) DOMAINS"/>
    <property type="match status" value="1"/>
</dbReference>
<name>A0A9P0TU64_PIEBR</name>
<accession>A0A9P0TU64</accession>
<dbReference type="AlphaFoldDB" id="A0A9P0TU64"/>
<sequence length="459" mass="52693">MFSFSSAFCVRRPPSLNPRLGLSYSSVFTSTQYVIKRNEVTVIVFKMALLYRWIVIFIISLVEASPICTNISFDQVTCVPGNYSQVVLRKGFVSDNNLTKLISLSSCRISDVHFESFDGVPGLLELDLSQNMITYLQLGVLDEFKQLTHLNLSFNYIRNFPLGLFDQKPNLISLDLGSNKLQTLELGIFDPLTKLEYLDISWNSLIGLDISPYIFDINRRIKTLKLSGNNMNEAKENLLHSLTMLQVLALEDCKFDVFPPFALKGSMKKLLRLDLSLNKIREINNDLSFDNLTSLISLHLTSNDISDIGENVFKPLKKIKVLVFRNNRIKYIPDTLFQNIPVTFIDLANNIIEYIPVNAFRGSKLRNFNIASNRITYLQDNFCLELRNSGAALTKFYFNDNPWQCACLRDVLNEVKKFGVTYNDKKYDGKHPVCVVPDDFVCHRHLQYNENVYKVFDSR</sequence>
<gene>
    <name evidence="3" type="ORF">PIBRA_LOCUS11337</name>
</gene>